<accession>A0A8H4QMF8</accession>
<organism evidence="1 2">
    <name type="scientific">Agrocybe pediades</name>
    <dbReference type="NCBI Taxonomy" id="84607"/>
    <lineage>
        <taxon>Eukaryota</taxon>
        <taxon>Fungi</taxon>
        <taxon>Dikarya</taxon>
        <taxon>Basidiomycota</taxon>
        <taxon>Agaricomycotina</taxon>
        <taxon>Agaricomycetes</taxon>
        <taxon>Agaricomycetidae</taxon>
        <taxon>Agaricales</taxon>
        <taxon>Agaricineae</taxon>
        <taxon>Strophariaceae</taxon>
        <taxon>Agrocybe</taxon>
    </lineage>
</organism>
<name>A0A8H4QMF8_9AGAR</name>
<evidence type="ECO:0000313" key="2">
    <source>
        <dbReference type="Proteomes" id="UP000521872"/>
    </source>
</evidence>
<protein>
    <submittedName>
        <fullName evidence="1">Uncharacterized protein</fullName>
    </submittedName>
</protein>
<dbReference type="Proteomes" id="UP000521872">
    <property type="component" value="Unassembled WGS sequence"/>
</dbReference>
<comment type="caution">
    <text evidence="1">The sequence shown here is derived from an EMBL/GenBank/DDBJ whole genome shotgun (WGS) entry which is preliminary data.</text>
</comment>
<dbReference type="EMBL" id="JAACJL010000045">
    <property type="protein sequence ID" value="KAF4613832.1"/>
    <property type="molecule type" value="Genomic_DNA"/>
</dbReference>
<dbReference type="AlphaFoldDB" id="A0A8H4QMF8"/>
<reference evidence="1 2" key="1">
    <citation type="submission" date="2019-12" db="EMBL/GenBank/DDBJ databases">
        <authorList>
            <person name="Floudas D."/>
            <person name="Bentzer J."/>
            <person name="Ahren D."/>
            <person name="Johansson T."/>
            <person name="Persson P."/>
            <person name="Tunlid A."/>
        </authorList>
    </citation>
    <scope>NUCLEOTIDE SEQUENCE [LARGE SCALE GENOMIC DNA]</scope>
    <source>
        <strain evidence="1 2">CBS 102.39</strain>
    </source>
</reference>
<gene>
    <name evidence="1" type="ORF">D9613_007987</name>
</gene>
<keyword evidence="2" id="KW-1185">Reference proteome</keyword>
<evidence type="ECO:0000313" key="1">
    <source>
        <dbReference type="EMBL" id="KAF4613832.1"/>
    </source>
</evidence>
<sequence>MPTYTGNSSTSGGKFTGEFDIHGRQLKFSGTIEGLQGYEFGGGTTLAVTRASPPQGKMRFLGPVGPASFLLAMDENTVTLAGQFPYEVGLGDLSGEITWEWA</sequence>
<proteinExistence type="predicted"/>